<feature type="repeat" description="WD" evidence="3">
    <location>
        <begin position="982"/>
        <end position="1023"/>
    </location>
</feature>
<feature type="domain" description="Nephrocystin 3-like N-terminal" evidence="6">
    <location>
        <begin position="383"/>
        <end position="545"/>
    </location>
</feature>
<dbReference type="InterPro" id="IPR020472">
    <property type="entry name" value="WD40_PAC1"/>
</dbReference>
<dbReference type="Gene3D" id="2.130.10.10">
    <property type="entry name" value="YVTN repeat-like/Quinoprotein amine dehydrogenase"/>
    <property type="match status" value="4"/>
</dbReference>
<dbReference type="Gene3D" id="3.40.50.1580">
    <property type="entry name" value="Nucleoside phosphorylase domain"/>
    <property type="match status" value="1"/>
</dbReference>
<dbReference type="SMART" id="SM00320">
    <property type="entry name" value="WD40"/>
    <property type="match status" value="12"/>
</dbReference>
<protein>
    <submittedName>
        <fullName evidence="7">Uncharacterized protein</fullName>
    </submittedName>
</protein>
<name>A0A0F8A521_9HYPO</name>
<sequence length="1583" mass="174992">MPDPTDYTVGWICAISTEFVAAQAFLDEEHDRPESLYSTDNNNYALGRIGKHNIVIAVLPDGEYGTSSAAIVARDMLHSFPSIRIGLMVGIGGGAPSAKHDIRLGDVVVSTPHDGKGGVFQYDFGKTLQEQTFRPTGFLDQPPTSLRTAVGGLKAQYERKGHQIEETIGDILEKNPRLRKKYKRPDPSLDRLYRGALIHPPDTEASCMTVCGDESNLVSRPERTEDKDNPAIHYGLIASANQLMKDALVRDKLARDMGVLCFEMEAAGLMNHFPCLVIRGICDYSDSHKNKEWQGYAAMAAAAYTKDLLNIIPPTRVEAEKRIGQLLQQFSEDIGEKVQSIRTAVLDSNQKTVLSRLPVADGASFDSHDNEHDATCLDGTRRELLEQVSQWANDSAREHIYWLQGKAGTGKSTIARTVASNLAAHDRLAASFFFKRGERDRGNSRRLFSTIAAQLAQQSPAVAEHVRHAMEADPNVTGKALGVQFEKLILQPVEAAYCDPSMAMTVVIDALDECDGDQDVKVIIYQLSRANRLTAAPLKFFVTSRFEPPIRLGFEDIHGKYIELPLHEIPKPDIERDIAAFLEFRLEQIRCQSHLLSGWPGQAQFQELLKMAIPLFIFAATACRFIEDDRQGGGEPDDRLQQILKYQFHGEFSAAYLPALNQMIWGLKGSRRYEAIEEFKIIVGSIITLANPLPAASLARLLGITAARVNNRLQRLHSVLDIPVNANAPVRLFHESFRDFLIHPDPRDEHEFCVDESERHKTLADACLQLLSASGHLKEDICGLRAPGKAREYVELRTIDSCLPSEVRYACLYWVHHLKGSGIRLDDGHYALQFLRRHFLHWLEALSLVGSISESIGLVVELQRLVDVDNGTHISKFLYDAKRFILNCRPAIEQAPLQLYSSALVFAPERSVVRERFQSHIGWITTKPILEQNWNPCLQTLDGHSEMIQSVAFSCNGQLASSSSHVKIWDAATGAPQHTLAFNDSSRPVYSVDFSRNGRLVAACAAGQEVRVWDTTTGALQRTLESYAETVAFSTYQHGQLLALGSGKDKIMVWDTATGAMQWTLRGYGCCVAFSTYNNSRLLASHSYRYTVDLWNVEKGALLRTLHHDRMVESIAFSPHDDGRWLASGSGETVNIWDAVSGTLHMTLIGHDKCVMSVAFSSNGQMLASGSEDRTVKVWDATSGQLLQTYKGHRSTVRSLAFSCNGLLLASGSEDRTVKVWDVTSRPPGQALEGHGSHVSSVVFSADGRLLASMCHDCTIKVWEAATGALQQTFKADGYNYLNSTAFSSDGRLLASCSGTVKVWDVATGALQRKMKSDSRQSFRYLVFSSDDRLIAAVLHLGPVYVWDAATGALQHKLKSIRPGQPQSLAVSCDARLIAVGSGESTIDIWDASTGMLQRTLDSRGGPIQSVAFSSDSRLLASVVCYGEPLVGQDWYHQTVTLWDVMTGVPQRKLNGYCGRFLRSTMAFTRDGLHLLTDQGRMRLPAHGDSRSKQAHAHGPARDGPEAQARLNAPTLQFSGCGLSPNCHWIRWNGSNALWVPPDYRPDEPDEWAISPSTEMIALAYRSGRVLTIGFSSTGPTLN</sequence>
<feature type="repeat" description="WD" evidence="3">
    <location>
        <begin position="1148"/>
        <end position="1189"/>
    </location>
</feature>
<dbReference type="PROSITE" id="PS50082">
    <property type="entry name" value="WD_REPEATS_2"/>
    <property type="match status" value="5"/>
</dbReference>
<dbReference type="Pfam" id="PF00400">
    <property type="entry name" value="WD40"/>
    <property type="match status" value="7"/>
</dbReference>
<organism evidence="7 8">
    <name type="scientific">Hirsutella minnesotensis 3608</name>
    <dbReference type="NCBI Taxonomy" id="1043627"/>
    <lineage>
        <taxon>Eukaryota</taxon>
        <taxon>Fungi</taxon>
        <taxon>Dikarya</taxon>
        <taxon>Ascomycota</taxon>
        <taxon>Pezizomycotina</taxon>
        <taxon>Sordariomycetes</taxon>
        <taxon>Hypocreomycetidae</taxon>
        <taxon>Hypocreales</taxon>
        <taxon>Ophiocordycipitaceae</taxon>
        <taxon>Hirsutella</taxon>
    </lineage>
</organism>
<keyword evidence="1 3" id="KW-0853">WD repeat</keyword>
<evidence type="ECO:0000256" key="1">
    <source>
        <dbReference type="ARBA" id="ARBA00022574"/>
    </source>
</evidence>
<dbReference type="Gene3D" id="3.40.50.300">
    <property type="entry name" value="P-loop containing nucleotide triphosphate hydrolases"/>
    <property type="match status" value="1"/>
</dbReference>
<keyword evidence="2" id="KW-0677">Repeat</keyword>
<dbReference type="GO" id="GO:0009116">
    <property type="term" value="P:nucleoside metabolic process"/>
    <property type="evidence" value="ECO:0007669"/>
    <property type="project" value="InterPro"/>
</dbReference>
<feature type="repeat" description="WD" evidence="3">
    <location>
        <begin position="1190"/>
        <end position="1225"/>
    </location>
</feature>
<dbReference type="OrthoDB" id="538223at2759"/>
<dbReference type="PROSITE" id="PS00678">
    <property type="entry name" value="WD_REPEATS_1"/>
    <property type="match status" value="3"/>
</dbReference>
<dbReference type="SUPFAM" id="SSF52540">
    <property type="entry name" value="P-loop containing nucleoside triphosphate hydrolases"/>
    <property type="match status" value="1"/>
</dbReference>
<dbReference type="PROSITE" id="PS50294">
    <property type="entry name" value="WD_REPEATS_REGION"/>
    <property type="match status" value="3"/>
</dbReference>
<dbReference type="InterPro" id="IPR056884">
    <property type="entry name" value="NPHP3-like_N"/>
</dbReference>
<dbReference type="PANTHER" id="PTHR46082:SF11">
    <property type="entry name" value="AAA+ ATPASE DOMAIN-CONTAINING PROTEIN-RELATED"/>
    <property type="match status" value="1"/>
</dbReference>
<dbReference type="InterPro" id="IPR015943">
    <property type="entry name" value="WD40/YVTN_repeat-like_dom_sf"/>
</dbReference>
<dbReference type="CDD" id="cd00200">
    <property type="entry name" value="WD40"/>
    <property type="match status" value="2"/>
</dbReference>
<feature type="domain" description="Nucleoside phosphorylase" evidence="5">
    <location>
        <begin position="12"/>
        <end position="294"/>
    </location>
</feature>
<evidence type="ECO:0000256" key="2">
    <source>
        <dbReference type="ARBA" id="ARBA00022737"/>
    </source>
</evidence>
<dbReference type="Proteomes" id="UP000054481">
    <property type="component" value="Unassembled WGS sequence"/>
</dbReference>
<dbReference type="Pfam" id="PF01048">
    <property type="entry name" value="PNP_UDP_1"/>
    <property type="match status" value="1"/>
</dbReference>
<evidence type="ECO:0000259" key="5">
    <source>
        <dbReference type="Pfam" id="PF01048"/>
    </source>
</evidence>
<dbReference type="InterPro" id="IPR027417">
    <property type="entry name" value="P-loop_NTPase"/>
</dbReference>
<dbReference type="EMBL" id="KQ030525">
    <property type="protein sequence ID" value="KJZ74569.1"/>
    <property type="molecule type" value="Genomic_DNA"/>
</dbReference>
<dbReference type="PRINTS" id="PR00320">
    <property type="entry name" value="GPROTEINBRPT"/>
</dbReference>
<dbReference type="InterPro" id="IPR035994">
    <property type="entry name" value="Nucleoside_phosphorylase_sf"/>
</dbReference>
<feature type="repeat" description="WD" evidence="3">
    <location>
        <begin position="1105"/>
        <end position="1147"/>
    </location>
</feature>
<evidence type="ECO:0000256" key="4">
    <source>
        <dbReference type="SAM" id="MobiDB-lite"/>
    </source>
</evidence>
<dbReference type="InterPro" id="IPR019775">
    <property type="entry name" value="WD40_repeat_CS"/>
</dbReference>
<dbReference type="SUPFAM" id="SSF101898">
    <property type="entry name" value="NHL repeat"/>
    <property type="match status" value="1"/>
</dbReference>
<proteinExistence type="predicted"/>
<dbReference type="InterPro" id="IPR053137">
    <property type="entry name" value="NLR-like"/>
</dbReference>
<reference evidence="7 8" key="1">
    <citation type="journal article" date="2014" name="Genome Biol. Evol.">
        <title>Comparative genomics and transcriptomics analyses reveal divergent lifestyle features of nematode endoparasitic fungus Hirsutella minnesotensis.</title>
        <authorList>
            <person name="Lai Y."/>
            <person name="Liu K."/>
            <person name="Zhang X."/>
            <person name="Zhang X."/>
            <person name="Li K."/>
            <person name="Wang N."/>
            <person name="Shu C."/>
            <person name="Wu Y."/>
            <person name="Wang C."/>
            <person name="Bushley K.E."/>
            <person name="Xiang M."/>
            <person name="Liu X."/>
        </authorList>
    </citation>
    <scope>NUCLEOTIDE SEQUENCE [LARGE SCALE GENOMIC DNA]</scope>
    <source>
        <strain evidence="7 8">3608</strain>
    </source>
</reference>
<dbReference type="PANTHER" id="PTHR46082">
    <property type="entry name" value="ATP/GTP-BINDING PROTEIN-RELATED"/>
    <property type="match status" value="1"/>
</dbReference>
<dbReference type="Pfam" id="PF24883">
    <property type="entry name" value="NPHP3_N"/>
    <property type="match status" value="1"/>
</dbReference>
<evidence type="ECO:0000313" key="8">
    <source>
        <dbReference type="Proteomes" id="UP000054481"/>
    </source>
</evidence>
<dbReference type="InterPro" id="IPR000845">
    <property type="entry name" value="Nucleoside_phosphorylase_d"/>
</dbReference>
<dbReference type="GO" id="GO:0003824">
    <property type="term" value="F:catalytic activity"/>
    <property type="evidence" value="ECO:0007669"/>
    <property type="project" value="InterPro"/>
</dbReference>
<dbReference type="InterPro" id="IPR001680">
    <property type="entry name" value="WD40_rpt"/>
</dbReference>
<dbReference type="SUPFAM" id="SSF53167">
    <property type="entry name" value="Purine and uridine phosphorylases"/>
    <property type="match status" value="1"/>
</dbReference>
<evidence type="ECO:0000256" key="3">
    <source>
        <dbReference type="PROSITE-ProRule" id="PRU00221"/>
    </source>
</evidence>
<accession>A0A0F8A521</accession>
<dbReference type="SUPFAM" id="SSF50978">
    <property type="entry name" value="WD40 repeat-like"/>
    <property type="match status" value="2"/>
</dbReference>
<dbReference type="InterPro" id="IPR036322">
    <property type="entry name" value="WD40_repeat_dom_sf"/>
</dbReference>
<feature type="repeat" description="WD" evidence="3">
    <location>
        <begin position="1232"/>
        <end position="1273"/>
    </location>
</feature>
<evidence type="ECO:0000313" key="7">
    <source>
        <dbReference type="EMBL" id="KJZ74569.1"/>
    </source>
</evidence>
<feature type="region of interest" description="Disordered" evidence="4">
    <location>
        <begin position="1483"/>
        <end position="1507"/>
    </location>
</feature>
<keyword evidence="8" id="KW-1185">Reference proteome</keyword>
<evidence type="ECO:0000259" key="6">
    <source>
        <dbReference type="Pfam" id="PF24883"/>
    </source>
</evidence>
<gene>
    <name evidence="7" type="ORF">HIM_06165</name>
</gene>